<dbReference type="InterPro" id="IPR011854">
    <property type="entry name" value="HypE"/>
</dbReference>
<dbReference type="Proteomes" id="UP001416858">
    <property type="component" value="Unassembled WGS sequence"/>
</dbReference>
<dbReference type="CDD" id="cd02197">
    <property type="entry name" value="HypE"/>
    <property type="match status" value="1"/>
</dbReference>
<dbReference type="Pfam" id="PF00586">
    <property type="entry name" value="AIRS"/>
    <property type="match status" value="1"/>
</dbReference>
<evidence type="ECO:0000256" key="1">
    <source>
        <dbReference type="ARBA" id="ARBA00006243"/>
    </source>
</evidence>
<evidence type="ECO:0000259" key="3">
    <source>
        <dbReference type="Pfam" id="PF02769"/>
    </source>
</evidence>
<dbReference type="PANTHER" id="PTHR30303:SF0">
    <property type="entry name" value="CARBAMOYL DEHYDRATASE HYPE"/>
    <property type="match status" value="1"/>
</dbReference>
<dbReference type="RefSeq" id="WP_345686859.1">
    <property type="nucleotide sequence ID" value="NZ_BAABRO010000015.1"/>
</dbReference>
<dbReference type="Gene3D" id="3.30.1330.10">
    <property type="entry name" value="PurM-like, N-terminal domain"/>
    <property type="match status" value="1"/>
</dbReference>
<name>A0ABP9VY43_9BACT</name>
<evidence type="ECO:0000313" key="4">
    <source>
        <dbReference type="EMBL" id="GAA5509631.1"/>
    </source>
</evidence>
<evidence type="ECO:0000259" key="2">
    <source>
        <dbReference type="Pfam" id="PF00586"/>
    </source>
</evidence>
<comment type="similarity">
    <text evidence="1">Belongs to the HypE family.</text>
</comment>
<dbReference type="SUPFAM" id="SSF55326">
    <property type="entry name" value="PurM N-terminal domain-like"/>
    <property type="match status" value="1"/>
</dbReference>
<dbReference type="NCBIfam" id="TIGR02124">
    <property type="entry name" value="hypE"/>
    <property type="match status" value="1"/>
</dbReference>
<dbReference type="EMBL" id="BAABRO010000015">
    <property type="protein sequence ID" value="GAA5509631.1"/>
    <property type="molecule type" value="Genomic_DNA"/>
</dbReference>
<keyword evidence="5" id="KW-1185">Reference proteome</keyword>
<dbReference type="PANTHER" id="PTHR30303">
    <property type="entry name" value="HYDROGENASE ISOENZYMES FORMATION PROTEIN HYPE"/>
    <property type="match status" value="1"/>
</dbReference>
<dbReference type="InterPro" id="IPR010918">
    <property type="entry name" value="PurM-like_C_dom"/>
</dbReference>
<dbReference type="PIRSF" id="PIRSF005644">
    <property type="entry name" value="Hdrgns_mtr_HypE"/>
    <property type="match status" value="1"/>
</dbReference>
<protein>
    <submittedName>
        <fullName evidence="4">Carbamoyl dehydratase HypE</fullName>
    </submittedName>
</protein>
<evidence type="ECO:0000313" key="5">
    <source>
        <dbReference type="Proteomes" id="UP001416858"/>
    </source>
</evidence>
<gene>
    <name evidence="4" type="primary">hypE</name>
    <name evidence="4" type="ORF">Rcae01_05131</name>
</gene>
<dbReference type="InterPro" id="IPR036921">
    <property type="entry name" value="PurM-like_N_sf"/>
</dbReference>
<proteinExistence type="inferred from homology"/>
<accession>A0ABP9VY43</accession>
<organism evidence="4 5">
    <name type="scientific">Novipirellula caenicola</name>
    <dbReference type="NCBI Taxonomy" id="1536901"/>
    <lineage>
        <taxon>Bacteria</taxon>
        <taxon>Pseudomonadati</taxon>
        <taxon>Planctomycetota</taxon>
        <taxon>Planctomycetia</taxon>
        <taxon>Pirellulales</taxon>
        <taxon>Pirellulaceae</taxon>
        <taxon>Novipirellula</taxon>
    </lineage>
</organism>
<reference evidence="4 5" key="1">
    <citation type="submission" date="2024-02" db="EMBL/GenBank/DDBJ databases">
        <title>Rhodopirellula caenicola NBRC 110016.</title>
        <authorList>
            <person name="Ichikawa N."/>
            <person name="Katano-Makiyama Y."/>
            <person name="Hidaka K."/>
        </authorList>
    </citation>
    <scope>NUCLEOTIDE SEQUENCE [LARGE SCALE GENOMIC DNA]</scope>
    <source>
        <strain evidence="4 5">NBRC 110016</strain>
    </source>
</reference>
<dbReference type="Gene3D" id="3.90.650.10">
    <property type="entry name" value="PurM-like C-terminal domain"/>
    <property type="match status" value="1"/>
</dbReference>
<dbReference type="InterPro" id="IPR016188">
    <property type="entry name" value="PurM-like_N"/>
</dbReference>
<feature type="domain" description="PurM-like C-terminal" evidence="3">
    <location>
        <begin position="189"/>
        <end position="337"/>
    </location>
</feature>
<dbReference type="InterPro" id="IPR036676">
    <property type="entry name" value="PurM-like_C_sf"/>
</dbReference>
<sequence length="363" mass="38602">MPPIADFDQMSCPTPRRQHERVLLGHGSGGKLSADLIQRVFLKELGNDVLSSLEDSATLALGSLEPAVDDARSGPRIAFTTDSFVVKPLFFPGGDIGKLAVFGTVNDLAVVGATPLYLSAAFILEEGFEIELLRRIVISMRHACDQAGVTLVTGDTKVVDRGKGDEVFITTTGIGLHAANHALSIRNARPGDQIIVSGTIGDHGMTIMSTREGIEFETALQSDTAPLNDLTRAMLDACPSIRVMRDPTRGGVSSTLNELATASNVGILLDEASIPVRPEVHSACEMLGLDPMYVANEGKLIVVVAEQDCQSLMKVMKQHPLGRDAAVIGNVTADHAGMVVMRTLVGGQRVVTMLAGEQLPRIC</sequence>
<dbReference type="SUPFAM" id="SSF56042">
    <property type="entry name" value="PurM C-terminal domain-like"/>
    <property type="match status" value="1"/>
</dbReference>
<comment type="caution">
    <text evidence="4">The sequence shown here is derived from an EMBL/GenBank/DDBJ whole genome shotgun (WGS) entry which is preliminary data.</text>
</comment>
<dbReference type="Pfam" id="PF02769">
    <property type="entry name" value="AIRS_C"/>
    <property type="match status" value="1"/>
</dbReference>
<feature type="domain" description="PurM-like N-terminal" evidence="2">
    <location>
        <begin position="70"/>
        <end position="176"/>
    </location>
</feature>